<feature type="compositionally biased region" description="Pro residues" evidence="1">
    <location>
        <begin position="120"/>
        <end position="133"/>
    </location>
</feature>
<evidence type="ECO:0000313" key="2">
    <source>
        <dbReference type="Proteomes" id="UP001652640"/>
    </source>
</evidence>
<proteinExistence type="predicted"/>
<feature type="region of interest" description="Disordered" evidence="1">
    <location>
        <begin position="221"/>
        <end position="263"/>
    </location>
</feature>
<reference evidence="3" key="2">
    <citation type="submission" date="2025-08" db="UniProtKB">
        <authorList>
            <consortium name="RefSeq"/>
        </authorList>
    </citation>
    <scope>IDENTIFICATION</scope>
    <source>
        <tissue evidence="3">Tongue muscle</tissue>
    </source>
</reference>
<feature type="compositionally biased region" description="Low complexity" evidence="1">
    <location>
        <begin position="188"/>
        <end position="197"/>
    </location>
</feature>
<feature type="compositionally biased region" description="Pro residues" evidence="1">
    <location>
        <begin position="165"/>
        <end position="187"/>
    </location>
</feature>
<dbReference type="Proteomes" id="UP001652640">
    <property type="component" value="Chromosome 23"/>
</dbReference>
<feature type="region of interest" description="Disordered" evidence="1">
    <location>
        <begin position="1"/>
        <end position="206"/>
    </location>
</feature>
<dbReference type="PRINTS" id="PR01217">
    <property type="entry name" value="PRICHEXTENSN"/>
</dbReference>
<protein>
    <recommendedName>
        <fullName evidence="4">Basic proline-rich protein-like</fullName>
    </recommendedName>
</protein>
<reference evidence="2" key="1">
    <citation type="journal article" date="2022" name="J. Hered.">
        <title>A De Novo Chromosome-Level Genome Assembly of the White-Tailed Deer, Odocoileus Virginianus.</title>
        <authorList>
            <person name="London E.W."/>
            <person name="Roca A.L."/>
            <person name="Novakofski J.E."/>
            <person name="Mateus-Pinilla N.E."/>
        </authorList>
    </citation>
    <scope>NUCLEOTIDE SEQUENCE [LARGE SCALE GENOMIC DNA]</scope>
</reference>
<evidence type="ECO:0008006" key="4">
    <source>
        <dbReference type="Google" id="ProtNLM"/>
    </source>
</evidence>
<evidence type="ECO:0000313" key="3">
    <source>
        <dbReference type="RefSeq" id="XP_070310267.1"/>
    </source>
</evidence>
<keyword evidence="2" id="KW-1185">Reference proteome</keyword>
<dbReference type="GeneID" id="139030660"/>
<accession>A0ABM4H3X4</accession>
<feature type="compositionally biased region" description="Pro residues" evidence="1">
    <location>
        <begin position="69"/>
        <end position="81"/>
    </location>
</feature>
<feature type="compositionally biased region" description="Low complexity" evidence="1">
    <location>
        <begin position="15"/>
        <end position="26"/>
    </location>
</feature>
<evidence type="ECO:0000256" key="1">
    <source>
        <dbReference type="SAM" id="MobiDB-lite"/>
    </source>
</evidence>
<gene>
    <name evidence="3" type="primary">LOC139030660</name>
</gene>
<organism evidence="2 3">
    <name type="scientific">Odocoileus virginianus</name>
    <name type="common">White-tailed deer</name>
    <dbReference type="NCBI Taxonomy" id="9874"/>
    <lineage>
        <taxon>Eukaryota</taxon>
        <taxon>Metazoa</taxon>
        <taxon>Chordata</taxon>
        <taxon>Craniata</taxon>
        <taxon>Vertebrata</taxon>
        <taxon>Euteleostomi</taxon>
        <taxon>Mammalia</taxon>
        <taxon>Eutheria</taxon>
        <taxon>Laurasiatheria</taxon>
        <taxon>Artiodactyla</taxon>
        <taxon>Ruminantia</taxon>
        <taxon>Pecora</taxon>
        <taxon>Cervidae</taxon>
        <taxon>Odocoileinae</taxon>
        <taxon>Odocoileus</taxon>
    </lineage>
</organism>
<sequence length="263" mass="28462">MADKAGPSQMRSRLRTPPRNPASARPPEAPRRPLQRSPRPPDAVQHRLPTHRSLSDSPPDAPQHRSPTDSPPDAPQHPYPAPRSLSYRKFARGRRGPRGCPQARARPRPDRARARLPTSAPRPSPPPPHPAEPQPSRRVPHLGRRSSPDTRRAPLRPRLRLQTPAPTPAPAPAPALAPAALPRPCPNPAAAAPAASPERPPPPRLLCSSHWLLSVGPRPHGTFGSPEWAGGEPRRHAPQRAKGTSPGPHWRLRLSIKGGGVPT</sequence>
<name>A0ABM4H3X4_ODOVR</name>
<dbReference type="RefSeq" id="XP_070310267.1">
    <property type="nucleotide sequence ID" value="XM_070454166.1"/>
</dbReference>